<sequence>MSSDLARIGGKIADTLMDAVTYTIIVARLAAASMAMLSLSEAVRGAFNYVKGCAKSVENLADTASGLGVDPAVVSAHQDAATVMRGVLADAEALSTEAAEMASDFQTAKDEHEGDYGPVHEAMTNKPGQIADRTYYSNR</sequence>
<dbReference type="RefSeq" id="WP_010361190.1">
    <property type="nucleotide sequence ID" value="NZ_JAGJBY010000003.1"/>
</dbReference>
<dbReference type="GeneID" id="69813913"/>
<name>A0AAP6BKZ7_9ACTN</name>
<accession>A0AAP6BKZ7</accession>
<comment type="caution">
    <text evidence="2">The sequence shown here is derived from an EMBL/GenBank/DDBJ whole genome shotgun (WGS) entry which is preliminary data.</text>
</comment>
<evidence type="ECO:0000256" key="1">
    <source>
        <dbReference type="SAM" id="MobiDB-lite"/>
    </source>
</evidence>
<dbReference type="EMBL" id="JARAWC010000059">
    <property type="protein sequence ID" value="MDX2966427.1"/>
    <property type="molecule type" value="Genomic_DNA"/>
</dbReference>
<dbReference type="AlphaFoldDB" id="A0AAP6BKZ7"/>
<reference evidence="2" key="1">
    <citation type="journal article" date="2023" name="Microb. Genom.">
        <title>Mesoterricola silvestris gen. nov., sp. nov., Mesoterricola sediminis sp. nov., Geothrix oryzae sp. nov., Geothrix edaphica sp. nov., Geothrix rubra sp. nov., and Geothrix limicola sp. nov., six novel members of Acidobacteriota isolated from soils.</title>
        <authorList>
            <person name="Weisberg A.J."/>
            <person name="Pearce E."/>
            <person name="Kramer C.G."/>
            <person name="Chang J.H."/>
            <person name="Clarke C.R."/>
        </authorList>
    </citation>
    <scope>NUCLEOTIDE SEQUENCE</scope>
    <source>
        <strain evidence="2">NRRL_B-16521</strain>
    </source>
</reference>
<evidence type="ECO:0000313" key="3">
    <source>
        <dbReference type="Proteomes" id="UP001282288"/>
    </source>
</evidence>
<gene>
    <name evidence="2" type="ORF">PV399_42980</name>
</gene>
<dbReference type="Proteomes" id="UP001282288">
    <property type="component" value="Unassembled WGS sequence"/>
</dbReference>
<proteinExistence type="predicted"/>
<organism evidence="2 3">
    <name type="scientific">Streptomyces acidiscabies</name>
    <dbReference type="NCBI Taxonomy" id="42234"/>
    <lineage>
        <taxon>Bacteria</taxon>
        <taxon>Bacillati</taxon>
        <taxon>Actinomycetota</taxon>
        <taxon>Actinomycetes</taxon>
        <taxon>Kitasatosporales</taxon>
        <taxon>Streptomycetaceae</taxon>
        <taxon>Streptomyces</taxon>
    </lineage>
</organism>
<evidence type="ECO:0000313" key="2">
    <source>
        <dbReference type="EMBL" id="MDX2966427.1"/>
    </source>
</evidence>
<feature type="region of interest" description="Disordered" evidence="1">
    <location>
        <begin position="100"/>
        <end position="139"/>
    </location>
</feature>
<protein>
    <submittedName>
        <fullName evidence="2">Uncharacterized protein</fullName>
    </submittedName>
</protein>